<name>A0A2W4WSZ8_9CYAN</name>
<accession>A0A2W4WSZ8</accession>
<reference evidence="1 2" key="2">
    <citation type="submission" date="2018-06" db="EMBL/GenBank/DDBJ databases">
        <title>Metagenomic assembly of (sub)arctic Cyanobacteria and their associated microbiome from non-axenic cultures.</title>
        <authorList>
            <person name="Baurain D."/>
        </authorList>
    </citation>
    <scope>NUCLEOTIDE SEQUENCE [LARGE SCALE GENOMIC DNA]</scope>
    <source>
        <strain evidence="1">ULC129bin1</strain>
    </source>
</reference>
<evidence type="ECO:0000313" key="1">
    <source>
        <dbReference type="EMBL" id="PZO22498.1"/>
    </source>
</evidence>
<dbReference type="EMBL" id="QBMC01000009">
    <property type="protein sequence ID" value="PZO22498.1"/>
    <property type="molecule type" value="Genomic_DNA"/>
</dbReference>
<proteinExistence type="predicted"/>
<dbReference type="Proteomes" id="UP000249354">
    <property type="component" value="Unassembled WGS sequence"/>
</dbReference>
<dbReference type="InterPro" id="IPR029060">
    <property type="entry name" value="PIN-like_dom_sf"/>
</dbReference>
<gene>
    <name evidence="1" type="ORF">DCF25_02530</name>
</gene>
<sequence length="67" mass="7534">MGLTNLLRGNRIYLDSNIWIYALENVPEYSSLLVALFELAENGSLTIITSELTLSEVLVRPMALLHK</sequence>
<evidence type="ECO:0008006" key="3">
    <source>
        <dbReference type="Google" id="ProtNLM"/>
    </source>
</evidence>
<dbReference type="SUPFAM" id="SSF88723">
    <property type="entry name" value="PIN domain-like"/>
    <property type="match status" value="1"/>
</dbReference>
<reference evidence="2" key="1">
    <citation type="submission" date="2018-04" db="EMBL/GenBank/DDBJ databases">
        <authorList>
            <person name="Cornet L."/>
        </authorList>
    </citation>
    <scope>NUCLEOTIDE SEQUENCE [LARGE SCALE GENOMIC DNA]</scope>
</reference>
<dbReference type="AlphaFoldDB" id="A0A2W4WSZ8"/>
<protein>
    <recommendedName>
        <fullName evidence="3">PIN domain-containing protein</fullName>
    </recommendedName>
</protein>
<evidence type="ECO:0000313" key="2">
    <source>
        <dbReference type="Proteomes" id="UP000249354"/>
    </source>
</evidence>
<comment type="caution">
    <text evidence="1">The sequence shown here is derived from an EMBL/GenBank/DDBJ whole genome shotgun (WGS) entry which is preliminary data.</text>
</comment>
<organism evidence="1 2">
    <name type="scientific">Leptolyngbya foveolarum</name>
    <dbReference type="NCBI Taxonomy" id="47253"/>
    <lineage>
        <taxon>Bacteria</taxon>
        <taxon>Bacillati</taxon>
        <taxon>Cyanobacteriota</taxon>
        <taxon>Cyanophyceae</taxon>
        <taxon>Leptolyngbyales</taxon>
        <taxon>Leptolyngbyaceae</taxon>
        <taxon>Leptolyngbya group</taxon>
        <taxon>Leptolyngbya</taxon>
    </lineage>
</organism>